<dbReference type="EMBL" id="ACIJ02000002">
    <property type="protein sequence ID" value="EEX72936.1"/>
    <property type="molecule type" value="Genomic_DNA"/>
</dbReference>
<evidence type="ECO:0000313" key="1">
    <source>
        <dbReference type="EMBL" id="EEX72936.1"/>
    </source>
</evidence>
<proteinExistence type="predicted"/>
<dbReference type="Proteomes" id="UP000003460">
    <property type="component" value="Unassembled WGS sequence"/>
</dbReference>
<reference evidence="1" key="1">
    <citation type="submission" date="2009-09" db="EMBL/GenBank/DDBJ databases">
        <authorList>
            <person name="Weinstock G."/>
            <person name="Sodergren E."/>
            <person name="Clifton S."/>
            <person name="Fulton L."/>
            <person name="Fulton B."/>
            <person name="Courtney L."/>
            <person name="Fronick C."/>
            <person name="Harrison M."/>
            <person name="Strong C."/>
            <person name="Farmer C."/>
            <person name="Delahaunty K."/>
            <person name="Markovic C."/>
            <person name="Hall O."/>
            <person name="Minx P."/>
            <person name="Tomlinson C."/>
            <person name="Mitreva M."/>
            <person name="Nelson J."/>
            <person name="Hou S."/>
            <person name="Wollam A."/>
            <person name="Pepin K.H."/>
            <person name="Johnson M."/>
            <person name="Bhonagiri V."/>
            <person name="Nash W.E."/>
            <person name="Warren W."/>
            <person name="Chinwalla A."/>
            <person name="Mardis E.R."/>
            <person name="Wilson R.K."/>
        </authorList>
    </citation>
    <scope>NUCLEOTIDE SEQUENCE [LARGE SCALE GENOMIC DNA]</scope>
    <source>
        <strain evidence="1">ATCC 51259</strain>
    </source>
</reference>
<organism evidence="1 2">
    <name type="scientific">Alloprevotella tannerae ATCC 51259</name>
    <dbReference type="NCBI Taxonomy" id="626522"/>
    <lineage>
        <taxon>Bacteria</taxon>
        <taxon>Pseudomonadati</taxon>
        <taxon>Bacteroidota</taxon>
        <taxon>Bacteroidia</taxon>
        <taxon>Bacteroidales</taxon>
        <taxon>Prevotellaceae</taxon>
        <taxon>Alloprevotella</taxon>
    </lineage>
</organism>
<keyword evidence="2" id="KW-1185">Reference proteome</keyword>
<dbReference type="AlphaFoldDB" id="C9LD50"/>
<accession>C9LD50</accession>
<dbReference type="HOGENOM" id="CLU_3102337_0_0_10"/>
<comment type="caution">
    <text evidence="1">The sequence shown here is derived from an EMBL/GenBank/DDBJ whole genome shotgun (WGS) entry which is preliminary data.</text>
</comment>
<evidence type="ECO:0000313" key="2">
    <source>
        <dbReference type="Proteomes" id="UP000003460"/>
    </source>
</evidence>
<name>C9LD50_9BACT</name>
<sequence>MPFALVIKNLCAHENKPLRSRREAFFLTIKNLRLTCFMRRKPMGINLNNRR</sequence>
<dbReference type="STRING" id="626522.GCWU000325_00100"/>
<gene>
    <name evidence="1" type="ORF">GCWU000325_00100</name>
</gene>
<protein>
    <submittedName>
        <fullName evidence="1">Uncharacterized protein</fullName>
    </submittedName>
</protein>